<protein>
    <submittedName>
        <fullName evidence="2">Uncharacterized protein</fullName>
    </submittedName>
</protein>
<evidence type="ECO:0000313" key="3">
    <source>
        <dbReference type="Proteomes" id="UP001234178"/>
    </source>
</evidence>
<dbReference type="EMBL" id="JAOYFB010000002">
    <property type="protein sequence ID" value="KAK4006568.1"/>
    <property type="molecule type" value="Genomic_DNA"/>
</dbReference>
<name>A0ABQ9Z0Z0_9CRUS</name>
<keyword evidence="3" id="KW-1185">Reference proteome</keyword>
<evidence type="ECO:0000256" key="1">
    <source>
        <dbReference type="SAM" id="MobiDB-lite"/>
    </source>
</evidence>
<reference evidence="2 3" key="1">
    <citation type="journal article" date="2023" name="Nucleic Acids Res.">
        <title>The hologenome of Daphnia magna reveals possible DNA methylation and microbiome-mediated evolution of the host genome.</title>
        <authorList>
            <person name="Chaturvedi A."/>
            <person name="Li X."/>
            <person name="Dhandapani V."/>
            <person name="Marshall H."/>
            <person name="Kissane S."/>
            <person name="Cuenca-Cambronero M."/>
            <person name="Asole G."/>
            <person name="Calvet F."/>
            <person name="Ruiz-Romero M."/>
            <person name="Marangio P."/>
            <person name="Guigo R."/>
            <person name="Rago D."/>
            <person name="Mirbahai L."/>
            <person name="Eastwood N."/>
            <person name="Colbourne J.K."/>
            <person name="Zhou J."/>
            <person name="Mallon E."/>
            <person name="Orsini L."/>
        </authorList>
    </citation>
    <scope>NUCLEOTIDE SEQUENCE [LARGE SCALE GENOMIC DNA]</scope>
    <source>
        <strain evidence="2">LRV0_1</strain>
    </source>
</reference>
<dbReference type="Proteomes" id="UP001234178">
    <property type="component" value="Unassembled WGS sequence"/>
</dbReference>
<proteinExistence type="predicted"/>
<organism evidence="2 3">
    <name type="scientific">Daphnia magna</name>
    <dbReference type="NCBI Taxonomy" id="35525"/>
    <lineage>
        <taxon>Eukaryota</taxon>
        <taxon>Metazoa</taxon>
        <taxon>Ecdysozoa</taxon>
        <taxon>Arthropoda</taxon>
        <taxon>Crustacea</taxon>
        <taxon>Branchiopoda</taxon>
        <taxon>Diplostraca</taxon>
        <taxon>Cladocera</taxon>
        <taxon>Anomopoda</taxon>
        <taxon>Daphniidae</taxon>
        <taxon>Daphnia</taxon>
    </lineage>
</organism>
<accession>A0ABQ9Z0Z0</accession>
<gene>
    <name evidence="2" type="ORF">OUZ56_011722</name>
</gene>
<sequence>MIDDTEQTAQQEIPEEASLTLEQIPKIPIKGETSESGLPENIDEFNNQIKFEISKMHEQYKISIETEHENKLAKEIRDRTQVVILAQFNGILAASALEIPLCTRLKGFGQTMTL</sequence>
<evidence type="ECO:0000313" key="2">
    <source>
        <dbReference type="EMBL" id="KAK4006568.1"/>
    </source>
</evidence>
<feature type="region of interest" description="Disordered" evidence="1">
    <location>
        <begin position="1"/>
        <end position="41"/>
    </location>
</feature>
<comment type="caution">
    <text evidence="2">The sequence shown here is derived from an EMBL/GenBank/DDBJ whole genome shotgun (WGS) entry which is preliminary data.</text>
</comment>